<feature type="region of interest" description="Disordered" evidence="4">
    <location>
        <begin position="347"/>
        <end position="370"/>
    </location>
</feature>
<evidence type="ECO:0000259" key="5">
    <source>
        <dbReference type="PROSITE" id="PS50011"/>
    </source>
</evidence>
<feature type="compositionally biased region" description="Low complexity" evidence="4">
    <location>
        <begin position="23"/>
        <end position="32"/>
    </location>
</feature>
<feature type="binding site" evidence="3">
    <location>
        <position position="329"/>
    </location>
    <ligand>
        <name>ATP</name>
        <dbReference type="ChEBI" id="CHEBI:30616"/>
    </ligand>
</feature>
<dbReference type="GO" id="GO:0005524">
    <property type="term" value="F:ATP binding"/>
    <property type="evidence" value="ECO:0007669"/>
    <property type="project" value="UniProtKB-UniRule"/>
</dbReference>
<feature type="compositionally biased region" description="Low complexity" evidence="4">
    <location>
        <begin position="53"/>
        <end position="62"/>
    </location>
</feature>
<dbReference type="PANTHER" id="PTHR24346:SF77">
    <property type="entry name" value="SERINE THREONINE PROTEIN KINASE"/>
    <property type="match status" value="1"/>
</dbReference>
<evidence type="ECO:0000256" key="2">
    <source>
        <dbReference type="ARBA" id="ARBA00022840"/>
    </source>
</evidence>
<feature type="compositionally biased region" description="Pro residues" evidence="4">
    <location>
        <begin position="202"/>
        <end position="212"/>
    </location>
</feature>
<evidence type="ECO:0000313" key="7">
    <source>
        <dbReference type="Proteomes" id="UP000215902"/>
    </source>
</evidence>
<feature type="compositionally biased region" description="Low complexity" evidence="4">
    <location>
        <begin position="103"/>
        <end position="120"/>
    </location>
</feature>
<comment type="caution">
    <text evidence="6">The sequence shown here is derived from an EMBL/GenBank/DDBJ whole genome shotgun (WGS) entry which is preliminary data.</text>
</comment>
<dbReference type="GO" id="GO:0035556">
    <property type="term" value="P:intracellular signal transduction"/>
    <property type="evidence" value="ECO:0007669"/>
    <property type="project" value="TreeGrafter"/>
</dbReference>
<evidence type="ECO:0000313" key="6">
    <source>
        <dbReference type="EMBL" id="PAA47241.1"/>
    </source>
</evidence>
<accession>A0A267DD88</accession>
<dbReference type="PROSITE" id="PS00107">
    <property type="entry name" value="PROTEIN_KINASE_ATP"/>
    <property type="match status" value="1"/>
</dbReference>
<keyword evidence="7" id="KW-1185">Reference proteome</keyword>
<proteinExistence type="predicted"/>
<dbReference type="FunFam" id="1.10.510.10:FF:000571">
    <property type="entry name" value="Maternal embryonic leucine zipper kinase"/>
    <property type="match status" value="1"/>
</dbReference>
<dbReference type="GO" id="GO:0005737">
    <property type="term" value="C:cytoplasm"/>
    <property type="evidence" value="ECO:0007669"/>
    <property type="project" value="TreeGrafter"/>
</dbReference>
<dbReference type="PROSITE" id="PS00108">
    <property type="entry name" value="PROTEIN_KINASE_ST"/>
    <property type="match status" value="1"/>
</dbReference>
<organism evidence="6 7">
    <name type="scientific">Macrostomum lignano</name>
    <dbReference type="NCBI Taxonomy" id="282301"/>
    <lineage>
        <taxon>Eukaryota</taxon>
        <taxon>Metazoa</taxon>
        <taxon>Spiralia</taxon>
        <taxon>Lophotrochozoa</taxon>
        <taxon>Platyhelminthes</taxon>
        <taxon>Rhabditophora</taxon>
        <taxon>Macrostomorpha</taxon>
        <taxon>Macrostomida</taxon>
        <taxon>Macrostomidae</taxon>
        <taxon>Macrostomum</taxon>
    </lineage>
</organism>
<reference evidence="6 7" key="1">
    <citation type="submission" date="2017-06" db="EMBL/GenBank/DDBJ databases">
        <title>A platform for efficient transgenesis in Macrostomum lignano, a flatworm model organism for stem cell research.</title>
        <authorList>
            <person name="Berezikov E."/>
        </authorList>
    </citation>
    <scope>NUCLEOTIDE SEQUENCE [LARGE SCALE GENOMIC DNA]</scope>
    <source>
        <strain evidence="6">DV1</strain>
        <tissue evidence="6">Whole organism</tissue>
    </source>
</reference>
<dbReference type="PROSITE" id="PS50011">
    <property type="entry name" value="PROTEIN_KINASE_DOM"/>
    <property type="match status" value="1"/>
</dbReference>
<protein>
    <recommendedName>
        <fullName evidence="5">Protein kinase domain-containing protein</fullName>
    </recommendedName>
</protein>
<dbReference type="Pfam" id="PF00069">
    <property type="entry name" value="Pkinase"/>
    <property type="match status" value="1"/>
</dbReference>
<keyword evidence="2 3" id="KW-0067">ATP-binding</keyword>
<dbReference type="SUPFAM" id="SSF56112">
    <property type="entry name" value="Protein kinase-like (PK-like)"/>
    <property type="match status" value="1"/>
</dbReference>
<dbReference type="EMBL" id="NIVC01004521">
    <property type="protein sequence ID" value="PAA47241.1"/>
    <property type="molecule type" value="Genomic_DNA"/>
</dbReference>
<feature type="domain" description="Protein kinase" evidence="5">
    <location>
        <begin position="300"/>
        <end position="603"/>
    </location>
</feature>
<feature type="region of interest" description="Disordered" evidence="4">
    <location>
        <begin position="23"/>
        <end position="183"/>
    </location>
</feature>
<dbReference type="PANTHER" id="PTHR24346">
    <property type="entry name" value="MAP/MICROTUBULE AFFINITY-REGULATING KINASE"/>
    <property type="match status" value="1"/>
</dbReference>
<dbReference type="GO" id="GO:0004683">
    <property type="term" value="F:calcium/calmodulin-dependent protein kinase activity"/>
    <property type="evidence" value="ECO:0007669"/>
    <property type="project" value="TreeGrafter"/>
</dbReference>
<dbReference type="AlphaFoldDB" id="A0A267DD88"/>
<dbReference type="GO" id="GO:0005516">
    <property type="term" value="F:calmodulin binding"/>
    <property type="evidence" value="ECO:0007669"/>
    <property type="project" value="TreeGrafter"/>
</dbReference>
<dbReference type="Gene3D" id="3.30.200.20">
    <property type="entry name" value="Phosphorylase Kinase, domain 1"/>
    <property type="match status" value="1"/>
</dbReference>
<dbReference type="SMART" id="SM00220">
    <property type="entry name" value="S_TKc"/>
    <property type="match status" value="1"/>
</dbReference>
<feature type="compositionally biased region" description="Gly residues" evidence="4">
    <location>
        <begin position="33"/>
        <end position="47"/>
    </location>
</feature>
<dbReference type="OrthoDB" id="68483at2759"/>
<sequence>MNALPDGCLKNAIATFLTRMGCGSSCSSSSSGPGSGAGSLGSGGGIAEDGCSQQQQQQQQKQNSTQLPFVTSVPEPASQKQEQQQHTNSPKPAPVRPAALTPQQLHQHLQRQQLSRLASAPTEVVEGDKEPPAVRKNPRLGSLKRQSHRDDSSYQSGYSSPVQPRPSSQLVQSLINQQHQRTARMSVNGNEAASLNVVARHQPPPPPPPAPPLQQQQQQPPTANSKTGRQVPKISYSTSEDRVTTTTGRQRLICPHLPFSPCVSPNNSPVRRLVRQPTKESSSVSIEHNFEEGFCMLNQYRLQDEIGKGSFGIVKLAYNSSDDNLYAMKILSKKKLRRSAGFFRRPPPRVLSAGSGPSIDNPSGVDSPSLGASSSSLAAVAAAPDPLQRVYREIAMQKKLNHPNVVKLVEVLDDPEQDNLYMVFELVERGQVMEVPTDSPLDEETAWNYFRDIVSGLEYLHFQKIVHRDIKPSNLLLTDDGRIKIADFGVSNEFSGNDILLSNTAGSPAFLAPECVREGQKYFTGRALDIWALGVTLYCFLYGKVPFDKDPKIALYHSIVHDQPEFSDVPPLSEYVIDLMKRMMTKDPETRITLPEIKEHVWVTNFGSFPLPDEEENCSLVEVTQADVDSCIRRIPKLETLILVKSILRNRSFKHPFGSGKDWDKTRSLSAPETVDVPSQRRVSMDASLPTLKEVSSAREQ</sequence>
<feature type="region of interest" description="Disordered" evidence="4">
    <location>
        <begin position="659"/>
        <end position="701"/>
    </location>
</feature>
<gene>
    <name evidence="6" type="ORF">BOX15_Mlig000710g5</name>
</gene>
<feature type="compositionally biased region" description="Polar residues" evidence="4">
    <location>
        <begin position="78"/>
        <end position="90"/>
    </location>
</feature>
<dbReference type="InterPro" id="IPR011009">
    <property type="entry name" value="Kinase-like_dom_sf"/>
</dbReference>
<dbReference type="InterPro" id="IPR008271">
    <property type="entry name" value="Ser/Thr_kinase_AS"/>
</dbReference>
<dbReference type="Gene3D" id="1.10.510.10">
    <property type="entry name" value="Transferase(Phosphotransferase) domain 1"/>
    <property type="match status" value="1"/>
</dbReference>
<name>A0A267DD88_9PLAT</name>
<evidence type="ECO:0000256" key="3">
    <source>
        <dbReference type="PROSITE-ProRule" id="PRU10141"/>
    </source>
</evidence>
<dbReference type="STRING" id="282301.A0A267DD88"/>
<keyword evidence="1 3" id="KW-0547">Nucleotide-binding</keyword>
<dbReference type="InterPro" id="IPR017441">
    <property type="entry name" value="Protein_kinase_ATP_BS"/>
</dbReference>
<dbReference type="InterPro" id="IPR000719">
    <property type="entry name" value="Prot_kinase_dom"/>
</dbReference>
<evidence type="ECO:0000256" key="4">
    <source>
        <dbReference type="SAM" id="MobiDB-lite"/>
    </source>
</evidence>
<feature type="region of interest" description="Disordered" evidence="4">
    <location>
        <begin position="198"/>
        <end position="247"/>
    </location>
</feature>
<dbReference type="Proteomes" id="UP000215902">
    <property type="component" value="Unassembled WGS sequence"/>
</dbReference>
<feature type="compositionally biased region" description="Polar residues" evidence="4">
    <location>
        <begin position="153"/>
        <end position="183"/>
    </location>
</feature>
<evidence type="ECO:0000256" key="1">
    <source>
        <dbReference type="ARBA" id="ARBA00022741"/>
    </source>
</evidence>